<dbReference type="RefSeq" id="WP_015693331.1">
    <property type="nucleotide sequence ID" value="NC_016940.1"/>
</dbReference>
<name>H6KZF4_SAPGL</name>
<feature type="chain" id="PRO_5003604507" description="Outer membrane lipoprotein-sorting protein" evidence="1">
    <location>
        <begin position="21"/>
        <end position="252"/>
    </location>
</feature>
<reference evidence="2 3" key="1">
    <citation type="journal article" date="2012" name="Stand. Genomic Sci.">
        <title>Complete genome sequencing and analysis of Saprospira grandis str. Lewin, a predatory marine bacterium.</title>
        <authorList>
            <person name="Saw J.H."/>
            <person name="Yuryev A."/>
            <person name="Kanbe M."/>
            <person name="Hou S."/>
            <person name="Young A.G."/>
            <person name="Aizawa S."/>
            <person name="Alam M."/>
        </authorList>
    </citation>
    <scope>NUCLEOTIDE SEQUENCE [LARGE SCALE GENOMIC DNA]</scope>
    <source>
        <strain evidence="2 3">Lewin</strain>
    </source>
</reference>
<evidence type="ECO:0000313" key="3">
    <source>
        <dbReference type="Proteomes" id="UP000007519"/>
    </source>
</evidence>
<evidence type="ECO:0000256" key="1">
    <source>
        <dbReference type="SAM" id="SignalP"/>
    </source>
</evidence>
<sequence>MKNSYLMLLLFSLSSTALLAQPAEAYLSEEHYKKLDGNLERLFHLRQGVFRQKNKAPNGELKSWYVNSGQDSVMLYTVALGNKYRDGYWLLHYQFMSNLPDMPVYTALEHITEINRDSLHGQMYKLPVEVKLSQLLKKPKKTLGKIKLDLEELEALDEEIFYWKRDYNSFEGHSLPYFQNQAKREEKKYTVDYYYIHLDALCFMAKPAKKKVSIEVVKKHIPKVEGYKTFLLRSQPYQTAIFEDYFKKPKKR</sequence>
<dbReference type="KEGG" id="sgn:SGRA_3002"/>
<accession>H6KZF4</accession>
<proteinExistence type="predicted"/>
<keyword evidence="1" id="KW-0732">Signal</keyword>
<dbReference type="Proteomes" id="UP000007519">
    <property type="component" value="Chromosome"/>
</dbReference>
<keyword evidence="3" id="KW-1185">Reference proteome</keyword>
<protein>
    <recommendedName>
        <fullName evidence="4">Outer membrane lipoprotein-sorting protein</fullName>
    </recommendedName>
</protein>
<evidence type="ECO:0008006" key="4">
    <source>
        <dbReference type="Google" id="ProtNLM"/>
    </source>
</evidence>
<organism evidence="2 3">
    <name type="scientific">Saprospira grandis (strain Lewin)</name>
    <dbReference type="NCBI Taxonomy" id="984262"/>
    <lineage>
        <taxon>Bacteria</taxon>
        <taxon>Pseudomonadati</taxon>
        <taxon>Bacteroidota</taxon>
        <taxon>Saprospiria</taxon>
        <taxon>Saprospirales</taxon>
        <taxon>Saprospiraceae</taxon>
        <taxon>Saprospira</taxon>
    </lineage>
</organism>
<feature type="signal peptide" evidence="1">
    <location>
        <begin position="1"/>
        <end position="20"/>
    </location>
</feature>
<dbReference type="STRING" id="984262.SGRA_3002"/>
<evidence type="ECO:0000313" key="2">
    <source>
        <dbReference type="EMBL" id="AFC25730.1"/>
    </source>
</evidence>
<dbReference type="EMBL" id="CP002831">
    <property type="protein sequence ID" value="AFC25730.1"/>
    <property type="molecule type" value="Genomic_DNA"/>
</dbReference>
<dbReference type="HOGENOM" id="CLU_1102197_0_0_10"/>
<dbReference type="OrthoDB" id="9820680at2"/>
<dbReference type="AlphaFoldDB" id="H6KZF4"/>
<gene>
    <name evidence="2" type="ordered locus">SGRA_3002</name>
</gene>